<dbReference type="RefSeq" id="WP_106929541.1">
    <property type="nucleotide sequence ID" value="NZ_PYFT01000001.1"/>
</dbReference>
<evidence type="ECO:0000313" key="2">
    <source>
        <dbReference type="Proteomes" id="UP000240357"/>
    </source>
</evidence>
<comment type="caution">
    <text evidence="1">The sequence shown here is derived from an EMBL/GenBank/DDBJ whole genome shotgun (WGS) entry which is preliminary data.</text>
</comment>
<sequence>MRKLILLALIPLLISCVEEKKKYTAFDRSYYKEELRNNFLDAGMEVDIAINGDSSENLQISNILFNDVWDRKFETQGLYKKWFGMGFEKITIIDGHFRYKKEHDALSEYMPE</sequence>
<protein>
    <submittedName>
        <fullName evidence="1">Uncharacterized protein</fullName>
    </submittedName>
</protein>
<dbReference type="Proteomes" id="UP000240357">
    <property type="component" value="Unassembled WGS sequence"/>
</dbReference>
<organism evidence="1 2">
    <name type="scientific">Adhaeribacter arboris</name>
    <dbReference type="NCBI Taxonomy" id="2072846"/>
    <lineage>
        <taxon>Bacteria</taxon>
        <taxon>Pseudomonadati</taxon>
        <taxon>Bacteroidota</taxon>
        <taxon>Cytophagia</taxon>
        <taxon>Cytophagales</taxon>
        <taxon>Hymenobacteraceae</taxon>
        <taxon>Adhaeribacter</taxon>
    </lineage>
</organism>
<evidence type="ECO:0000313" key="1">
    <source>
        <dbReference type="EMBL" id="PSR54150.1"/>
    </source>
</evidence>
<name>A0A2T2YF62_9BACT</name>
<reference evidence="1 2" key="1">
    <citation type="submission" date="2018-03" db="EMBL/GenBank/DDBJ databases">
        <title>Adhaeribacter sp. HMF7605 Genome sequencing and assembly.</title>
        <authorList>
            <person name="Kang H."/>
            <person name="Kang J."/>
            <person name="Cha I."/>
            <person name="Kim H."/>
            <person name="Joh K."/>
        </authorList>
    </citation>
    <scope>NUCLEOTIDE SEQUENCE [LARGE SCALE GENOMIC DNA]</scope>
    <source>
        <strain evidence="1 2">HMF7605</strain>
    </source>
</reference>
<accession>A0A2T2YF62</accession>
<dbReference type="OrthoDB" id="1252460at2"/>
<gene>
    <name evidence="1" type="ORF">AHMF7605_11775</name>
</gene>
<proteinExistence type="predicted"/>
<dbReference type="PROSITE" id="PS51257">
    <property type="entry name" value="PROKAR_LIPOPROTEIN"/>
    <property type="match status" value="1"/>
</dbReference>
<keyword evidence="2" id="KW-1185">Reference proteome</keyword>
<dbReference type="EMBL" id="PYFT01000001">
    <property type="protein sequence ID" value="PSR54150.1"/>
    <property type="molecule type" value="Genomic_DNA"/>
</dbReference>
<dbReference type="AlphaFoldDB" id="A0A2T2YF62"/>